<keyword evidence="2 4" id="KW-0442">Lipid degradation</keyword>
<keyword evidence="1 4" id="KW-0378">Hydrolase</keyword>
<dbReference type="InterPro" id="IPR050301">
    <property type="entry name" value="NTE"/>
</dbReference>
<evidence type="ECO:0000256" key="2">
    <source>
        <dbReference type="ARBA" id="ARBA00022963"/>
    </source>
</evidence>
<dbReference type="GO" id="GO:0016042">
    <property type="term" value="P:lipid catabolic process"/>
    <property type="evidence" value="ECO:0007669"/>
    <property type="project" value="UniProtKB-UniRule"/>
</dbReference>
<evidence type="ECO:0000313" key="7">
    <source>
        <dbReference type="Proteomes" id="UP000268469"/>
    </source>
</evidence>
<dbReference type="SUPFAM" id="SSF52151">
    <property type="entry name" value="FabD/lysophospholipase-like"/>
    <property type="match status" value="1"/>
</dbReference>
<sequence>MRTLILGGGGARGYAHIGFVKLLEEEGIIPDLIVGTSFGALVGGFYCAGFSGQKIGAIASRITLFDKLILFLPSPSKTGIAGGNIYRFLSHYLGEKRIEDGQINFAAVAVDLERWEEVVITNGRLVDAIYASITIPVIIVPRRFNGRLLIDGGMIAPLPIRAARRVGAERIVAVNVLPRKGRKGKGSLPGIFLQAFDIMTMVLIEHQLEDLGGGLLIDIDPGIRMDQFERAEAAITAGYRAAKKALDQIKRVFKI</sequence>
<evidence type="ECO:0000256" key="4">
    <source>
        <dbReference type="PROSITE-ProRule" id="PRU01161"/>
    </source>
</evidence>
<dbReference type="Proteomes" id="UP000268469">
    <property type="component" value="Unassembled WGS sequence"/>
</dbReference>
<dbReference type="Pfam" id="PF01734">
    <property type="entry name" value="Patatin"/>
    <property type="match status" value="1"/>
</dbReference>
<evidence type="ECO:0000256" key="3">
    <source>
        <dbReference type="ARBA" id="ARBA00023098"/>
    </source>
</evidence>
<feature type="active site" description="Nucleophile" evidence="4">
    <location>
        <position position="37"/>
    </location>
</feature>
<evidence type="ECO:0000259" key="5">
    <source>
        <dbReference type="PROSITE" id="PS51635"/>
    </source>
</evidence>
<protein>
    <recommendedName>
        <fullName evidence="5">PNPLA domain-containing protein</fullName>
    </recommendedName>
</protein>
<feature type="short sequence motif" description="GXSXG" evidence="4">
    <location>
        <begin position="35"/>
        <end position="39"/>
    </location>
</feature>
<dbReference type="Gene3D" id="3.40.1090.10">
    <property type="entry name" value="Cytosolic phospholipase A2 catalytic domain"/>
    <property type="match status" value="1"/>
</dbReference>
<dbReference type="InterPro" id="IPR002641">
    <property type="entry name" value="PNPLA_dom"/>
</dbReference>
<dbReference type="PROSITE" id="PS51635">
    <property type="entry name" value="PNPLA"/>
    <property type="match status" value="1"/>
</dbReference>
<evidence type="ECO:0000256" key="1">
    <source>
        <dbReference type="ARBA" id="ARBA00022801"/>
    </source>
</evidence>
<feature type="active site" description="Proton acceptor" evidence="4">
    <location>
        <position position="151"/>
    </location>
</feature>
<dbReference type="PANTHER" id="PTHR14226">
    <property type="entry name" value="NEUROPATHY TARGET ESTERASE/SWISS CHEESE D.MELANOGASTER"/>
    <property type="match status" value="1"/>
</dbReference>
<feature type="short sequence motif" description="GXGXXG" evidence="4">
    <location>
        <begin position="8"/>
        <end position="13"/>
    </location>
</feature>
<dbReference type="AlphaFoldDB" id="A0A660SFL5"/>
<proteinExistence type="predicted"/>
<comment type="caution">
    <text evidence="6">The sequence shown here is derived from an EMBL/GenBank/DDBJ whole genome shotgun (WGS) entry which is preliminary data.</text>
</comment>
<dbReference type="GO" id="GO:0016787">
    <property type="term" value="F:hydrolase activity"/>
    <property type="evidence" value="ECO:0007669"/>
    <property type="project" value="UniProtKB-UniRule"/>
</dbReference>
<name>A0A660SFL5_UNCW3</name>
<dbReference type="PANTHER" id="PTHR14226:SF29">
    <property type="entry name" value="NEUROPATHY TARGET ESTERASE SWS"/>
    <property type="match status" value="1"/>
</dbReference>
<keyword evidence="3 4" id="KW-0443">Lipid metabolism</keyword>
<gene>
    <name evidence="6" type="ORF">DRP53_07650</name>
</gene>
<feature type="short sequence motif" description="DGA/G" evidence="4">
    <location>
        <begin position="151"/>
        <end position="153"/>
    </location>
</feature>
<feature type="domain" description="PNPLA" evidence="5">
    <location>
        <begin position="4"/>
        <end position="164"/>
    </location>
</feature>
<evidence type="ECO:0000313" key="6">
    <source>
        <dbReference type="EMBL" id="RKX69605.1"/>
    </source>
</evidence>
<dbReference type="EMBL" id="QNBE01000075">
    <property type="protein sequence ID" value="RKX69605.1"/>
    <property type="molecule type" value="Genomic_DNA"/>
</dbReference>
<dbReference type="InterPro" id="IPR016035">
    <property type="entry name" value="Acyl_Trfase/lysoPLipase"/>
</dbReference>
<accession>A0A660SFL5</accession>
<organism evidence="6 7">
    <name type="scientific">candidate division WOR-3 bacterium</name>
    <dbReference type="NCBI Taxonomy" id="2052148"/>
    <lineage>
        <taxon>Bacteria</taxon>
        <taxon>Bacteria division WOR-3</taxon>
    </lineage>
</organism>
<reference evidence="6 7" key="1">
    <citation type="submission" date="2018-06" db="EMBL/GenBank/DDBJ databases">
        <title>Extensive metabolic versatility and redundancy in microbially diverse, dynamic hydrothermal sediments.</title>
        <authorList>
            <person name="Dombrowski N."/>
            <person name="Teske A."/>
            <person name="Baker B.J."/>
        </authorList>
    </citation>
    <scope>NUCLEOTIDE SEQUENCE [LARGE SCALE GENOMIC DNA]</scope>
    <source>
        <strain evidence="6">B36_G15</strain>
    </source>
</reference>